<keyword evidence="6 7" id="KW-0472">Membrane</keyword>
<evidence type="ECO:0000256" key="5">
    <source>
        <dbReference type="ARBA" id="ARBA00022989"/>
    </source>
</evidence>
<feature type="transmembrane region" description="Helical" evidence="7">
    <location>
        <begin position="20"/>
        <end position="40"/>
    </location>
</feature>
<protein>
    <submittedName>
        <fullName evidence="8">Putative type III secretion system protein</fullName>
    </submittedName>
</protein>
<evidence type="ECO:0000256" key="1">
    <source>
        <dbReference type="ARBA" id="ARBA00004651"/>
    </source>
</evidence>
<dbReference type="PATRIC" id="fig|1247726.3.peg.84"/>
<dbReference type="KEGG" id="amim:MIM_c00770"/>
<evidence type="ECO:0000313" key="9">
    <source>
        <dbReference type="Proteomes" id="UP000019095"/>
    </source>
</evidence>
<dbReference type="HOGENOM" id="CLU_063626_0_2_4"/>
<dbReference type="PRINTS" id="PR00953">
    <property type="entry name" value="TYPE3IMRPROT"/>
</dbReference>
<keyword evidence="3 7" id="KW-1003">Cell membrane</keyword>
<dbReference type="OrthoDB" id="9153610at2"/>
<gene>
    <name evidence="8" type="ORF">MIM_c00770</name>
</gene>
<dbReference type="PANTHER" id="PTHR30065:SF1">
    <property type="entry name" value="SURFACE PRESENTATION OF ANTIGENS PROTEIN SPAR"/>
    <property type="match status" value="1"/>
</dbReference>
<keyword evidence="4 7" id="KW-0812">Transmembrane</keyword>
<dbReference type="GO" id="GO:0006605">
    <property type="term" value="P:protein targeting"/>
    <property type="evidence" value="ECO:0007669"/>
    <property type="project" value="UniProtKB-UniRule"/>
</dbReference>
<proteinExistence type="inferred from homology"/>
<dbReference type="InterPro" id="IPR002010">
    <property type="entry name" value="T3SS_IM_R"/>
</dbReference>
<dbReference type="PANTHER" id="PTHR30065">
    <property type="entry name" value="FLAGELLAR BIOSYNTHETIC PROTEIN FLIR"/>
    <property type="match status" value="1"/>
</dbReference>
<dbReference type="NCBIfam" id="TIGR01401">
    <property type="entry name" value="fliR_like_III"/>
    <property type="match status" value="1"/>
</dbReference>
<comment type="similarity">
    <text evidence="2 7">Belongs to the FliR/MopE/SpaR family.</text>
</comment>
<evidence type="ECO:0000256" key="4">
    <source>
        <dbReference type="ARBA" id="ARBA00022692"/>
    </source>
</evidence>
<evidence type="ECO:0000256" key="6">
    <source>
        <dbReference type="ARBA" id="ARBA00023136"/>
    </source>
</evidence>
<evidence type="ECO:0000256" key="2">
    <source>
        <dbReference type="ARBA" id="ARBA00009772"/>
    </source>
</evidence>
<evidence type="ECO:0000313" key="8">
    <source>
        <dbReference type="EMBL" id="AHG62180.1"/>
    </source>
</evidence>
<feature type="transmembrane region" description="Helical" evidence="7">
    <location>
        <begin position="52"/>
        <end position="74"/>
    </location>
</feature>
<keyword evidence="5 7" id="KW-1133">Transmembrane helix</keyword>
<feature type="transmembrane region" description="Helical" evidence="7">
    <location>
        <begin position="198"/>
        <end position="220"/>
    </location>
</feature>
<reference evidence="8 9" key="1">
    <citation type="journal article" date="2014" name="Microbiology">
        <title>Unravelling the complete genome sequence of Advenella mimigardefordensis strain DPN7T and novel insights in the catabolism of the xenobiotic polythioester precursor 3,3'-dithiodipropionate.</title>
        <authorList>
            <person name="Wubbeler J.H."/>
            <person name="Hiessl S."/>
            <person name="Schuldes J."/>
            <person name="Thurmer A."/>
            <person name="Daniel R."/>
            <person name="Steinbuchel A."/>
        </authorList>
    </citation>
    <scope>NUCLEOTIDE SEQUENCE [LARGE SCALE GENOMIC DNA]</scope>
    <source>
        <strain evidence="9">DSM 17166 / LMG 22922 / DPN7</strain>
    </source>
</reference>
<dbReference type="eggNOG" id="COG4791">
    <property type="taxonomic scope" value="Bacteria"/>
</dbReference>
<feature type="transmembrane region" description="Helical" evidence="7">
    <location>
        <begin position="80"/>
        <end position="104"/>
    </location>
</feature>
<dbReference type="STRING" id="1247726.MIM_c00770"/>
<dbReference type="Proteomes" id="UP000019095">
    <property type="component" value="Chromosome"/>
</dbReference>
<keyword evidence="9" id="KW-1185">Reference proteome</keyword>
<feature type="transmembrane region" description="Helical" evidence="7">
    <location>
        <begin position="240"/>
        <end position="260"/>
    </location>
</feature>
<feature type="transmembrane region" description="Helical" evidence="7">
    <location>
        <begin position="140"/>
        <end position="161"/>
    </location>
</feature>
<dbReference type="Pfam" id="PF01311">
    <property type="entry name" value="Bac_export_1"/>
    <property type="match status" value="1"/>
</dbReference>
<organism evidence="8 9">
    <name type="scientific">Advenella mimigardefordensis (strain DSM 17166 / LMG 22922 / DPN7)</name>
    <dbReference type="NCBI Taxonomy" id="1247726"/>
    <lineage>
        <taxon>Bacteria</taxon>
        <taxon>Pseudomonadati</taxon>
        <taxon>Pseudomonadota</taxon>
        <taxon>Betaproteobacteria</taxon>
        <taxon>Burkholderiales</taxon>
        <taxon>Alcaligenaceae</taxon>
    </lineage>
</organism>
<name>W0P9W5_ADVMD</name>
<dbReference type="InterPro" id="IPR006304">
    <property type="entry name" value="T3SS_SpaR/YscT"/>
</dbReference>
<sequence length="275" mass="29809">MDTLGNVPVSAWLTNWFEIAYPVITAVSLAMSRCLGMVLISPVFNRLGMTGLLRSAMALVFALPAVPMLLPMIMTDAPQFSVQFVGMLIVELLIGMVIGAIYGIPVWAAEAAGEMIDLQRGSTMSQLLDPLSATESSVTATLFSIVILALFFLSGGLSVLLKGVYESYAVWPVGKLYPMFQDGMGTVLLSLLDRTMELAVRMVAPLMVAILVVDLLLAYLSRMAPSLHVFDLSMPVKNMLFAILIVLYVSFLLSDMQGALLNPFDLSDWVDATAE</sequence>
<dbReference type="GO" id="GO:0005886">
    <property type="term" value="C:plasma membrane"/>
    <property type="evidence" value="ECO:0007669"/>
    <property type="project" value="UniProtKB-SubCell"/>
</dbReference>
<evidence type="ECO:0000256" key="7">
    <source>
        <dbReference type="RuleBase" id="RU362072"/>
    </source>
</evidence>
<accession>W0P9W5</accession>
<dbReference type="AlphaFoldDB" id="W0P9W5"/>
<comment type="subcellular location">
    <subcellularLocation>
        <location evidence="1 7">Cell membrane</location>
        <topology evidence="1 7">Multi-pass membrane protein</topology>
    </subcellularLocation>
</comment>
<dbReference type="EMBL" id="CP003915">
    <property type="protein sequence ID" value="AHG62180.1"/>
    <property type="molecule type" value="Genomic_DNA"/>
</dbReference>
<dbReference type="RefSeq" id="WP_025370777.1">
    <property type="nucleotide sequence ID" value="NZ_CP003915.1"/>
</dbReference>
<evidence type="ECO:0000256" key="3">
    <source>
        <dbReference type="ARBA" id="ARBA00022475"/>
    </source>
</evidence>